<protein>
    <submittedName>
        <fullName evidence="3">Uncharacterized protein</fullName>
    </submittedName>
</protein>
<evidence type="ECO:0000256" key="1">
    <source>
        <dbReference type="SAM" id="MobiDB-lite"/>
    </source>
</evidence>
<organism evidence="3 4">
    <name type="scientific">Folsomia candida</name>
    <name type="common">Springtail</name>
    <dbReference type="NCBI Taxonomy" id="158441"/>
    <lineage>
        <taxon>Eukaryota</taxon>
        <taxon>Metazoa</taxon>
        <taxon>Ecdysozoa</taxon>
        <taxon>Arthropoda</taxon>
        <taxon>Hexapoda</taxon>
        <taxon>Collembola</taxon>
        <taxon>Entomobryomorpha</taxon>
        <taxon>Isotomoidea</taxon>
        <taxon>Isotomidae</taxon>
        <taxon>Proisotominae</taxon>
        <taxon>Folsomia</taxon>
    </lineage>
</organism>
<dbReference type="AlphaFoldDB" id="A0A226EV93"/>
<evidence type="ECO:0000313" key="4">
    <source>
        <dbReference type="Proteomes" id="UP000198287"/>
    </source>
</evidence>
<reference evidence="3 4" key="1">
    <citation type="submission" date="2015-12" db="EMBL/GenBank/DDBJ databases">
        <title>The genome of Folsomia candida.</title>
        <authorList>
            <person name="Faddeeva A."/>
            <person name="Derks M.F."/>
            <person name="Anvar Y."/>
            <person name="Smit S."/>
            <person name="Van Straalen N."/>
            <person name="Roelofs D."/>
        </authorList>
    </citation>
    <scope>NUCLEOTIDE SEQUENCE [LARGE SCALE GENOMIC DNA]</scope>
    <source>
        <strain evidence="3 4">VU population</strain>
        <tissue evidence="3">Whole body</tissue>
    </source>
</reference>
<evidence type="ECO:0000313" key="3">
    <source>
        <dbReference type="EMBL" id="OXA61523.1"/>
    </source>
</evidence>
<name>A0A226EV93_FOLCA</name>
<feature type="signal peptide" evidence="2">
    <location>
        <begin position="1"/>
        <end position="26"/>
    </location>
</feature>
<dbReference type="EMBL" id="LNIX01000001">
    <property type="protein sequence ID" value="OXA61523.1"/>
    <property type="molecule type" value="Genomic_DNA"/>
</dbReference>
<dbReference type="Proteomes" id="UP000198287">
    <property type="component" value="Unassembled WGS sequence"/>
</dbReference>
<keyword evidence="2" id="KW-0732">Signal</keyword>
<proteinExistence type="predicted"/>
<comment type="caution">
    <text evidence="3">The sequence shown here is derived from an EMBL/GenBank/DDBJ whole genome shotgun (WGS) entry which is preliminary data.</text>
</comment>
<feature type="region of interest" description="Disordered" evidence="1">
    <location>
        <begin position="26"/>
        <end position="60"/>
    </location>
</feature>
<evidence type="ECO:0000256" key="2">
    <source>
        <dbReference type="SAM" id="SignalP"/>
    </source>
</evidence>
<gene>
    <name evidence="3" type="ORF">Fcan01_01557</name>
</gene>
<accession>A0A226EV93</accession>
<keyword evidence="4" id="KW-1185">Reference proteome</keyword>
<feature type="chain" id="PRO_5012420635" evidence="2">
    <location>
        <begin position="27"/>
        <end position="108"/>
    </location>
</feature>
<sequence>MSRFISQIYFFLLVGAIVLIQNQASGSPPGSNIGPARPSNTTGNAPPRVHPNDEVTEEDVTSINGTSRYCAYCGGYNPIGCSDYCYYAGYSCYVCNSCTCYCLRYPCY</sequence>